<protein>
    <submittedName>
        <fullName evidence="1">Uncharacterized protein</fullName>
    </submittedName>
</protein>
<dbReference type="EMBL" id="GBRD01002549">
    <property type="protein sequence ID" value="JAG63272.1"/>
    <property type="molecule type" value="Transcribed_RNA"/>
</dbReference>
<feature type="non-terminal residue" evidence="1">
    <location>
        <position position="133"/>
    </location>
</feature>
<accession>A0A0K8TCH8</accession>
<dbReference type="AlphaFoldDB" id="A0A0K8TCH8"/>
<name>A0A0K8TCH8_LYGHE</name>
<reference evidence="1" key="1">
    <citation type="submission" date="2014-09" db="EMBL/GenBank/DDBJ databases">
        <authorList>
            <person name="Magalhaes I.L.F."/>
            <person name="Oliveira U."/>
            <person name="Santos F.R."/>
            <person name="Vidigal T.H.D.A."/>
            <person name="Brescovit A.D."/>
            <person name="Santos A.J."/>
        </authorList>
    </citation>
    <scope>NUCLEOTIDE SEQUENCE</scope>
</reference>
<evidence type="ECO:0000313" key="1">
    <source>
        <dbReference type="EMBL" id="JAG63272.1"/>
    </source>
</evidence>
<feature type="non-terminal residue" evidence="1">
    <location>
        <position position="1"/>
    </location>
</feature>
<organism evidence="1">
    <name type="scientific">Lygus hesperus</name>
    <name type="common">Western plant bug</name>
    <dbReference type="NCBI Taxonomy" id="30085"/>
    <lineage>
        <taxon>Eukaryota</taxon>
        <taxon>Metazoa</taxon>
        <taxon>Ecdysozoa</taxon>
        <taxon>Arthropoda</taxon>
        <taxon>Hexapoda</taxon>
        <taxon>Insecta</taxon>
        <taxon>Pterygota</taxon>
        <taxon>Neoptera</taxon>
        <taxon>Paraneoptera</taxon>
        <taxon>Hemiptera</taxon>
        <taxon>Heteroptera</taxon>
        <taxon>Panheteroptera</taxon>
        <taxon>Cimicomorpha</taxon>
        <taxon>Miridae</taxon>
        <taxon>Mirini</taxon>
        <taxon>Lygus</taxon>
    </lineage>
</organism>
<proteinExistence type="predicted"/>
<sequence>QDIYGLSARFLKRVKDSIVPWITAMVNRVFESGTFPEALKIAKVTPVPKTKKAKRVNEFRPVAQVPVLGKIMEVALGDRIRDFFEDKNLFNDDQHGFRRKRSTTTAVTKIIENVTNALERGASLRACMCDLSK</sequence>
<dbReference type="PANTHER" id="PTHR19446">
    <property type="entry name" value="REVERSE TRANSCRIPTASES"/>
    <property type="match status" value="1"/>
</dbReference>